<evidence type="ECO:0000313" key="7">
    <source>
        <dbReference type="EMBL" id="REE81720.1"/>
    </source>
</evidence>
<reference evidence="7 8" key="1">
    <citation type="submission" date="2018-08" db="EMBL/GenBank/DDBJ databases">
        <title>Genomic Encyclopedia of Type Strains, Phase III (KMG-III): the genomes of soil and plant-associated and newly described type strains.</title>
        <authorList>
            <person name="Whitman W."/>
        </authorList>
    </citation>
    <scope>NUCLEOTIDE SEQUENCE [LARGE SCALE GENOMIC DNA]</scope>
    <source>
        <strain evidence="7 8">325-5</strain>
    </source>
</reference>
<dbReference type="InterPro" id="IPR036388">
    <property type="entry name" value="WH-like_DNA-bd_sf"/>
</dbReference>
<comment type="similarity">
    <text evidence="1">Belongs to the sigma-70 factor family. ECF subfamily.</text>
</comment>
<dbReference type="GO" id="GO:0016987">
    <property type="term" value="F:sigma factor activity"/>
    <property type="evidence" value="ECO:0007669"/>
    <property type="project" value="UniProtKB-KW"/>
</dbReference>
<keyword evidence="8" id="KW-1185">Reference proteome</keyword>
<evidence type="ECO:0000313" key="8">
    <source>
        <dbReference type="Proteomes" id="UP000256429"/>
    </source>
</evidence>
<evidence type="ECO:0000256" key="2">
    <source>
        <dbReference type="ARBA" id="ARBA00023015"/>
    </source>
</evidence>
<dbReference type="Pfam" id="PF08281">
    <property type="entry name" value="Sigma70_r4_2"/>
    <property type="match status" value="1"/>
</dbReference>
<dbReference type="SUPFAM" id="SSF88659">
    <property type="entry name" value="Sigma3 and sigma4 domains of RNA polymerase sigma factors"/>
    <property type="match status" value="1"/>
</dbReference>
<dbReference type="InterPro" id="IPR007627">
    <property type="entry name" value="RNA_pol_sigma70_r2"/>
</dbReference>
<dbReference type="Pfam" id="PF04542">
    <property type="entry name" value="Sigma70_r2"/>
    <property type="match status" value="1"/>
</dbReference>
<dbReference type="EMBL" id="QTTQ01000010">
    <property type="protein sequence ID" value="REE81720.1"/>
    <property type="molecule type" value="Genomic_DNA"/>
</dbReference>
<proteinExistence type="inferred from homology"/>
<feature type="domain" description="RNA polymerase sigma factor 70 region 4 type 2" evidence="6">
    <location>
        <begin position="124"/>
        <end position="176"/>
    </location>
</feature>
<evidence type="ECO:0000259" key="6">
    <source>
        <dbReference type="Pfam" id="PF08281"/>
    </source>
</evidence>
<evidence type="ECO:0000256" key="3">
    <source>
        <dbReference type="ARBA" id="ARBA00023082"/>
    </source>
</evidence>
<dbReference type="InterPro" id="IPR013324">
    <property type="entry name" value="RNA_pol_sigma_r3/r4-like"/>
</dbReference>
<comment type="caution">
    <text evidence="7">The sequence shown here is derived from an EMBL/GenBank/DDBJ whole genome shotgun (WGS) entry which is preliminary data.</text>
</comment>
<dbReference type="CDD" id="cd06171">
    <property type="entry name" value="Sigma70_r4"/>
    <property type="match status" value="1"/>
</dbReference>
<keyword evidence="4" id="KW-0804">Transcription</keyword>
<dbReference type="GO" id="GO:0003677">
    <property type="term" value="F:DNA binding"/>
    <property type="evidence" value="ECO:0007669"/>
    <property type="project" value="InterPro"/>
</dbReference>
<evidence type="ECO:0000256" key="4">
    <source>
        <dbReference type="ARBA" id="ARBA00023163"/>
    </source>
</evidence>
<organism evidence="7 8">
    <name type="scientific">Lutibacter oceani</name>
    <dbReference type="NCBI Taxonomy" id="1853311"/>
    <lineage>
        <taxon>Bacteria</taxon>
        <taxon>Pseudomonadati</taxon>
        <taxon>Bacteroidota</taxon>
        <taxon>Flavobacteriia</taxon>
        <taxon>Flavobacteriales</taxon>
        <taxon>Flavobacteriaceae</taxon>
        <taxon>Lutibacter</taxon>
    </lineage>
</organism>
<dbReference type="InterPro" id="IPR013325">
    <property type="entry name" value="RNA_pol_sigma_r2"/>
</dbReference>
<dbReference type="RefSeq" id="WP_205417104.1">
    <property type="nucleotide sequence ID" value="NZ_QTTQ01000010.1"/>
</dbReference>
<dbReference type="InterPro" id="IPR013249">
    <property type="entry name" value="RNA_pol_sigma70_r4_t2"/>
</dbReference>
<sequence length="184" mass="21842">MEREIDKKINIENLITQCKKGNVLHQEMLYKHFYGYALSICRLYTYSNDDAVSILNDSFLKVFSSIEKNGYNNSIPFKNWLRRILINTAIDNYRKNSKHLYHLEIEETNSIQVNINAIDNLNAEDILKLLDFLPEMHRFVFNLYEIQGFNHKEISLKLNISESTSRVFLTRAKKKLRVLFNKNF</sequence>
<dbReference type="InterPro" id="IPR014284">
    <property type="entry name" value="RNA_pol_sigma-70_dom"/>
</dbReference>
<dbReference type="Gene3D" id="1.10.10.10">
    <property type="entry name" value="Winged helix-like DNA-binding domain superfamily/Winged helix DNA-binding domain"/>
    <property type="match status" value="1"/>
</dbReference>
<dbReference type="PANTHER" id="PTHR43133:SF46">
    <property type="entry name" value="RNA POLYMERASE SIGMA-70 FACTOR ECF SUBFAMILY"/>
    <property type="match status" value="1"/>
</dbReference>
<keyword evidence="2" id="KW-0805">Transcription regulation</keyword>
<evidence type="ECO:0000256" key="1">
    <source>
        <dbReference type="ARBA" id="ARBA00010641"/>
    </source>
</evidence>
<dbReference type="NCBIfam" id="TIGR02937">
    <property type="entry name" value="sigma70-ECF"/>
    <property type="match status" value="1"/>
</dbReference>
<dbReference type="Proteomes" id="UP000256429">
    <property type="component" value="Unassembled WGS sequence"/>
</dbReference>
<accession>A0A3D9RP78</accession>
<keyword evidence="3" id="KW-0731">Sigma factor</keyword>
<gene>
    <name evidence="7" type="ORF">BX611_1256</name>
</gene>
<dbReference type="AlphaFoldDB" id="A0A3D9RP78"/>
<dbReference type="SUPFAM" id="SSF88946">
    <property type="entry name" value="Sigma2 domain of RNA polymerase sigma factors"/>
    <property type="match status" value="1"/>
</dbReference>
<feature type="domain" description="RNA polymerase sigma-70 region 2" evidence="5">
    <location>
        <begin position="29"/>
        <end position="98"/>
    </location>
</feature>
<name>A0A3D9RP78_9FLAO</name>
<dbReference type="GO" id="GO:0006352">
    <property type="term" value="P:DNA-templated transcription initiation"/>
    <property type="evidence" value="ECO:0007669"/>
    <property type="project" value="InterPro"/>
</dbReference>
<dbReference type="PANTHER" id="PTHR43133">
    <property type="entry name" value="RNA POLYMERASE ECF-TYPE SIGMA FACTO"/>
    <property type="match status" value="1"/>
</dbReference>
<protein>
    <submittedName>
        <fullName evidence="7">RNA polymerase sigma-70 factor (ECF subfamily)</fullName>
    </submittedName>
</protein>
<dbReference type="Gene3D" id="1.10.1740.10">
    <property type="match status" value="1"/>
</dbReference>
<evidence type="ECO:0000259" key="5">
    <source>
        <dbReference type="Pfam" id="PF04542"/>
    </source>
</evidence>
<dbReference type="InterPro" id="IPR039425">
    <property type="entry name" value="RNA_pol_sigma-70-like"/>
</dbReference>